<dbReference type="OrthoDB" id="5800855at2"/>
<accession>A0A5C0AW99</accession>
<name>A0A5C0AW99_9BURK</name>
<reference evidence="1 2" key="1">
    <citation type="submission" date="2019-08" db="EMBL/GenBank/DDBJ databases">
        <title>Amphibian skin-associated Pigmentiphaga: genome sequence and occurrence across geography and hosts.</title>
        <authorList>
            <person name="Bletz M.C."/>
            <person name="Bunk B."/>
            <person name="Sproeer C."/>
            <person name="Biwer P."/>
            <person name="Reiter S."/>
            <person name="Rabemananjara F.C.E."/>
            <person name="Schulz S."/>
            <person name="Overmann J."/>
            <person name="Vences M."/>
        </authorList>
    </citation>
    <scope>NUCLEOTIDE SEQUENCE [LARGE SCALE GENOMIC DNA]</scope>
    <source>
        <strain evidence="1 2">Mada1488</strain>
    </source>
</reference>
<dbReference type="Proteomes" id="UP000325161">
    <property type="component" value="Chromosome"/>
</dbReference>
<sequence>MSISAFVRDQLLVANIKPERFRELVARLLAYGIVVRDEDKTEQQFYDDARRVESLLDEYFDVAGFLLHHDTNNQFFRLYPPGAIVDGLAEDVYEPVPSLRARVSTDFVAAALALRFLYQNKLNNGDIQPQGDALIGFEELAVTLQTQLKRPLPSSTTDKLTLLSELRRHRLLGYSSTFSITDEDALLSIRPTILGVVSNEALSAALDADGVIEPETELDADQEGTR</sequence>
<dbReference type="AlphaFoldDB" id="A0A5C0AW99"/>
<evidence type="ECO:0000313" key="1">
    <source>
        <dbReference type="EMBL" id="QEI06722.1"/>
    </source>
</evidence>
<dbReference type="RefSeq" id="WP_148815604.1">
    <property type="nucleotide sequence ID" value="NZ_CP043046.1"/>
</dbReference>
<dbReference type="Pfam" id="PF13835">
    <property type="entry name" value="DUF4194"/>
    <property type="match status" value="1"/>
</dbReference>
<keyword evidence="2" id="KW-1185">Reference proteome</keyword>
<evidence type="ECO:0000313" key="2">
    <source>
        <dbReference type="Proteomes" id="UP000325161"/>
    </source>
</evidence>
<protein>
    <submittedName>
        <fullName evidence="1">DUF4194 domain-containing protein</fullName>
    </submittedName>
</protein>
<dbReference type="KEGG" id="pacr:FXN63_13445"/>
<dbReference type="EMBL" id="CP043046">
    <property type="protein sequence ID" value="QEI06722.1"/>
    <property type="molecule type" value="Genomic_DNA"/>
</dbReference>
<gene>
    <name evidence="1" type="ORF">FXN63_13445</name>
</gene>
<proteinExistence type="predicted"/>
<dbReference type="InterPro" id="IPR025449">
    <property type="entry name" value="JetB"/>
</dbReference>
<organism evidence="1 2">
    <name type="scientific">Pigmentiphaga aceris</name>
    <dbReference type="NCBI Taxonomy" id="1940612"/>
    <lineage>
        <taxon>Bacteria</taxon>
        <taxon>Pseudomonadati</taxon>
        <taxon>Pseudomonadota</taxon>
        <taxon>Betaproteobacteria</taxon>
        <taxon>Burkholderiales</taxon>
        <taxon>Alcaligenaceae</taxon>
        <taxon>Pigmentiphaga</taxon>
    </lineage>
</organism>